<feature type="transmembrane region" description="Helical" evidence="1">
    <location>
        <begin position="96"/>
        <end position="115"/>
    </location>
</feature>
<organism evidence="2 3">
    <name type="scientific">Halothiobacillus diazotrophicus</name>
    <dbReference type="NCBI Taxonomy" id="1860122"/>
    <lineage>
        <taxon>Bacteria</taxon>
        <taxon>Pseudomonadati</taxon>
        <taxon>Pseudomonadota</taxon>
        <taxon>Gammaproteobacteria</taxon>
        <taxon>Chromatiales</taxon>
        <taxon>Halothiobacillaceae</taxon>
        <taxon>Halothiobacillus</taxon>
    </lineage>
</organism>
<dbReference type="OrthoDB" id="5673755at2"/>
<keyword evidence="1" id="KW-0812">Transmembrane</keyword>
<evidence type="ECO:0000313" key="3">
    <source>
        <dbReference type="Proteomes" id="UP000078596"/>
    </source>
</evidence>
<accession>A0A191ZG67</accession>
<evidence type="ECO:0000313" key="2">
    <source>
        <dbReference type="EMBL" id="ANJ66847.1"/>
    </source>
</evidence>
<dbReference type="EMBL" id="CP016027">
    <property type="protein sequence ID" value="ANJ66847.1"/>
    <property type="molecule type" value="Genomic_DNA"/>
</dbReference>
<proteinExistence type="predicted"/>
<feature type="transmembrane region" description="Helical" evidence="1">
    <location>
        <begin position="38"/>
        <end position="59"/>
    </location>
</feature>
<dbReference type="Proteomes" id="UP000078596">
    <property type="component" value="Chromosome"/>
</dbReference>
<evidence type="ECO:0000256" key="1">
    <source>
        <dbReference type="SAM" id="Phobius"/>
    </source>
</evidence>
<keyword evidence="3" id="KW-1185">Reference proteome</keyword>
<gene>
    <name evidence="2" type="ORF">A9404_05175</name>
</gene>
<dbReference type="KEGG" id="haz:A9404_05175"/>
<keyword evidence="1" id="KW-0472">Membrane</keyword>
<sequence length="231" mass="25890">MNELAITVGIILFPGLIAAVIADKISPHTKSWGTFKYSIYSFIFGVSCYVLLQGVLYGFWIPAHYLCPDRLTLSSVTLDVWSLVSTQTFSIRISDVFWATSLSPAVAAITAYIYNKKIINKLASKLGISSKYGDENLFSFYLNSPDIDWVYVRDIPNELTYQGRVLSYSEADDIQELVLRDVTVFDYATSDELYSLPKIYLSKPKGSFIIEAVPPNTLIEVQDGEETNTSQ</sequence>
<dbReference type="AlphaFoldDB" id="A0A191ZG67"/>
<keyword evidence="1" id="KW-1133">Transmembrane helix</keyword>
<dbReference type="RefSeq" id="WP_066099209.1">
    <property type="nucleotide sequence ID" value="NZ_CP016027.1"/>
</dbReference>
<name>A0A191ZG67_9GAMM</name>
<reference evidence="2 3" key="1">
    <citation type="submission" date="2016-06" db="EMBL/GenBank/DDBJ databases">
        <title>Insight into the functional genes involving in sulfur oxidation in Pearl River water.</title>
        <authorList>
            <person name="Luo J."/>
            <person name="Tan X."/>
            <person name="Lin W."/>
        </authorList>
    </citation>
    <scope>NUCLEOTIDE SEQUENCE [LARGE SCALE GENOMIC DNA]</scope>
    <source>
        <strain evidence="2 3">LS2</strain>
    </source>
</reference>
<protein>
    <submittedName>
        <fullName evidence="2">Uncharacterized protein</fullName>
    </submittedName>
</protein>